<keyword evidence="1" id="KW-0677">Repeat</keyword>
<dbReference type="Gene3D" id="3.40.50.300">
    <property type="entry name" value="P-loop containing nucleotide triphosphate hydrolases"/>
    <property type="match status" value="1"/>
</dbReference>
<feature type="coiled-coil region" evidence="2">
    <location>
        <begin position="118"/>
        <end position="145"/>
    </location>
</feature>
<evidence type="ECO:0000259" key="3">
    <source>
        <dbReference type="Pfam" id="PF24883"/>
    </source>
</evidence>
<dbReference type="PANTHER" id="PTHR10039">
    <property type="entry name" value="AMELOGENIN"/>
    <property type="match status" value="1"/>
</dbReference>
<dbReference type="EMBL" id="JAVFKD010000013">
    <property type="protein sequence ID" value="KAK5991720.1"/>
    <property type="molecule type" value="Genomic_DNA"/>
</dbReference>
<evidence type="ECO:0000259" key="4">
    <source>
        <dbReference type="Pfam" id="PF25053"/>
    </source>
</evidence>
<comment type="caution">
    <text evidence="5">The sequence shown here is derived from an EMBL/GenBank/DDBJ whole genome shotgun (WGS) entry which is preliminary data.</text>
</comment>
<reference evidence="5 6" key="1">
    <citation type="submission" date="2024-01" db="EMBL/GenBank/DDBJ databases">
        <title>Complete genome of Cladobotryum mycophilum ATHUM6906.</title>
        <authorList>
            <person name="Christinaki A.C."/>
            <person name="Myridakis A.I."/>
            <person name="Kouvelis V.N."/>
        </authorList>
    </citation>
    <scope>NUCLEOTIDE SEQUENCE [LARGE SCALE GENOMIC DNA]</scope>
    <source>
        <strain evidence="5 6">ATHUM6906</strain>
    </source>
</reference>
<keyword evidence="2" id="KW-0175">Coiled coil</keyword>
<accession>A0ABR0SHV4</accession>
<dbReference type="SUPFAM" id="SSF52540">
    <property type="entry name" value="P-loop containing nucleoside triphosphate hydrolases"/>
    <property type="match status" value="1"/>
</dbReference>
<sequence length="851" mass="97782">MDPFTALGLAGNICQFIDFSYKLVTGATDIYHSTSGAASAVTDAEQTTRALRDLASRLAIQSTSVYDGNSPTVQGKTDLNELALNCRDVADELLSALARLHASSPNRAWSSIKVGIATMMKKEKLDQLEARLEKYRRQIILTLEAMQSEQQSTIMWKINTLYETNSRLHADMTYQIGHLRQSVLEAIEQIRSELSRQDMQTILGRMKADSDAFLQSTRRKPVDVTPHVSSLSQAATIGSAISTSLDLLRTLRFNSMEFRYSKITSAHLKTFQWMFHNTFNQWLQSNHSIFWISGKPGSGKSTLMKLLVNNNAVSDYLSRARDGSKVVIASYFFWINGTEIQKSQEGLLRSLLYDLLRKTPELIQLTFPEHWQMLENGYEEEDLPSWTREALLNGISRLLHATTSTRFCIFIDGLDEYEGDHEDLIRIVQDCARSNVKLCIASRPWNVFESAFGHDQMHKLYLEQFNRQDITIYVKDKLESRPDFQALRARDSTADQLVSEVIHRAQGVFLWVYLVVRSLVRGIQNSDRISDLQRRLRAFPSDLDDFFNHILTSLDETYRVQVARVFQVALAAPRPLSLLNYWYIDVEESDPAYFSRLPIQSLDSSELRAREDEMTRRLNGRFKGLLEVTILPNHMAPYKHRVDFLHRTVKDFLRTKNQHEQQTGFTLGNVLQELNKTITKFTVDFPTQQPYYPWANWGSDDMLTHAIRWSLLIYVQSRLQYQVLSTSEKTLFLLAALKGRFGRNGEVTLGPDAAMVDLILQHQPPVTLDDRALAPVVSSWRHCNLQSLVIYGSLMSLVTHRVMRLKPDSEVFTILKESLSADEVLLLERTQQDTKRNSRNPFRRWWRSRGK</sequence>
<dbReference type="InterPro" id="IPR056693">
    <property type="entry name" value="DUF7791"/>
</dbReference>
<dbReference type="Pfam" id="PF25053">
    <property type="entry name" value="DUF7791"/>
    <property type="match status" value="1"/>
</dbReference>
<feature type="domain" description="DUF7791" evidence="4">
    <location>
        <begin position="553"/>
        <end position="657"/>
    </location>
</feature>
<evidence type="ECO:0000313" key="5">
    <source>
        <dbReference type="EMBL" id="KAK5991720.1"/>
    </source>
</evidence>
<evidence type="ECO:0000256" key="1">
    <source>
        <dbReference type="ARBA" id="ARBA00022737"/>
    </source>
</evidence>
<dbReference type="Proteomes" id="UP001338125">
    <property type="component" value="Unassembled WGS sequence"/>
</dbReference>
<dbReference type="PANTHER" id="PTHR10039:SF5">
    <property type="entry name" value="NACHT DOMAIN-CONTAINING PROTEIN"/>
    <property type="match status" value="1"/>
</dbReference>
<organism evidence="5 6">
    <name type="scientific">Cladobotryum mycophilum</name>
    <dbReference type="NCBI Taxonomy" id="491253"/>
    <lineage>
        <taxon>Eukaryota</taxon>
        <taxon>Fungi</taxon>
        <taxon>Dikarya</taxon>
        <taxon>Ascomycota</taxon>
        <taxon>Pezizomycotina</taxon>
        <taxon>Sordariomycetes</taxon>
        <taxon>Hypocreomycetidae</taxon>
        <taxon>Hypocreales</taxon>
        <taxon>Hypocreaceae</taxon>
        <taxon>Cladobotryum</taxon>
    </lineage>
</organism>
<protein>
    <recommendedName>
        <fullName evidence="7">NACHT domain-containing protein</fullName>
    </recommendedName>
</protein>
<evidence type="ECO:0000256" key="2">
    <source>
        <dbReference type="SAM" id="Coils"/>
    </source>
</evidence>
<dbReference type="InterPro" id="IPR027417">
    <property type="entry name" value="P-loop_NTPase"/>
</dbReference>
<keyword evidence="6" id="KW-1185">Reference proteome</keyword>
<dbReference type="Pfam" id="PF24883">
    <property type="entry name" value="NPHP3_N"/>
    <property type="match status" value="1"/>
</dbReference>
<name>A0ABR0SHV4_9HYPO</name>
<gene>
    <name evidence="5" type="ORF">PT974_07753</name>
</gene>
<evidence type="ECO:0008006" key="7">
    <source>
        <dbReference type="Google" id="ProtNLM"/>
    </source>
</evidence>
<feature type="domain" description="Nephrocystin 3-like N-terminal" evidence="3">
    <location>
        <begin position="270"/>
        <end position="443"/>
    </location>
</feature>
<evidence type="ECO:0000313" key="6">
    <source>
        <dbReference type="Proteomes" id="UP001338125"/>
    </source>
</evidence>
<dbReference type="InterPro" id="IPR056884">
    <property type="entry name" value="NPHP3-like_N"/>
</dbReference>
<proteinExistence type="predicted"/>